<dbReference type="InterPro" id="IPR032466">
    <property type="entry name" value="Metal_Hydrolase"/>
</dbReference>
<proteinExistence type="predicted"/>
<reference evidence="1 2" key="1">
    <citation type="journal article" date="2020" name="bioRxiv">
        <title>Sequence and annotation of 42 cannabis genomes reveals extensive copy number variation in cannabinoid synthesis and pathogen resistance genes.</title>
        <authorList>
            <person name="Mckernan K.J."/>
            <person name="Helbert Y."/>
            <person name="Kane L.T."/>
            <person name="Ebling H."/>
            <person name="Zhang L."/>
            <person name="Liu B."/>
            <person name="Eaton Z."/>
            <person name="Mclaughlin S."/>
            <person name="Kingan S."/>
            <person name="Baybayan P."/>
            <person name="Concepcion G."/>
            <person name="Jordan M."/>
            <person name="Riva A."/>
            <person name="Barbazuk W."/>
            <person name="Harkins T."/>
        </authorList>
    </citation>
    <scope>NUCLEOTIDE SEQUENCE [LARGE SCALE GENOMIC DNA]</scope>
    <source>
        <strain evidence="2">cv. Jamaican Lion 4</strain>
        <tissue evidence="1">Leaf</tissue>
    </source>
</reference>
<keyword evidence="2" id="KW-1185">Reference proteome</keyword>
<dbReference type="Proteomes" id="UP000583929">
    <property type="component" value="Unassembled WGS sequence"/>
</dbReference>
<evidence type="ECO:0000313" key="1">
    <source>
        <dbReference type="EMBL" id="KAF4379844.1"/>
    </source>
</evidence>
<dbReference type="Gene3D" id="3.20.20.140">
    <property type="entry name" value="Metal-dependent hydrolases"/>
    <property type="match status" value="1"/>
</dbReference>
<evidence type="ECO:0000313" key="2">
    <source>
        <dbReference type="Proteomes" id="UP000583929"/>
    </source>
</evidence>
<sequence length="186" mass="21548">MIPPSISFHFQPLIAFHDSFKEPWMAALPNAIDSRWIHGKRVVEWEQKRIRAIETILYTPSRKKAQIVREISGKLIFAYLHQEELKLIFAALTLFSAIAKCIQRSLPFSNLILYVDAAELYEEKHPLSLCTDDVGVFSTSLSGEYKLAASAFGTSNENYMNHRPANMNFLLCLRLFWHFCTYRFLN</sequence>
<dbReference type="AlphaFoldDB" id="A0A7J6GA87"/>
<accession>A0A7J6GA87</accession>
<name>A0A7J6GA87_CANSA</name>
<gene>
    <name evidence="1" type="ORF">G4B88_012767</name>
</gene>
<comment type="caution">
    <text evidence="1">The sequence shown here is derived from an EMBL/GenBank/DDBJ whole genome shotgun (WGS) entry which is preliminary data.</text>
</comment>
<organism evidence="1 2">
    <name type="scientific">Cannabis sativa</name>
    <name type="common">Hemp</name>
    <name type="synonym">Marijuana</name>
    <dbReference type="NCBI Taxonomy" id="3483"/>
    <lineage>
        <taxon>Eukaryota</taxon>
        <taxon>Viridiplantae</taxon>
        <taxon>Streptophyta</taxon>
        <taxon>Embryophyta</taxon>
        <taxon>Tracheophyta</taxon>
        <taxon>Spermatophyta</taxon>
        <taxon>Magnoliopsida</taxon>
        <taxon>eudicotyledons</taxon>
        <taxon>Gunneridae</taxon>
        <taxon>Pentapetalae</taxon>
        <taxon>rosids</taxon>
        <taxon>fabids</taxon>
        <taxon>Rosales</taxon>
        <taxon>Cannabaceae</taxon>
        <taxon>Cannabis</taxon>
    </lineage>
</organism>
<dbReference type="SUPFAM" id="SSF51556">
    <property type="entry name" value="Metallo-dependent hydrolases"/>
    <property type="match status" value="1"/>
</dbReference>
<dbReference type="EMBL" id="JAATIQ010000126">
    <property type="protein sequence ID" value="KAF4379844.1"/>
    <property type="molecule type" value="Genomic_DNA"/>
</dbReference>
<protein>
    <submittedName>
        <fullName evidence="1">Uncharacterized protein</fullName>
    </submittedName>
</protein>